<dbReference type="EMBL" id="CAJNOG010000517">
    <property type="protein sequence ID" value="CAF1279416.1"/>
    <property type="molecule type" value="Genomic_DNA"/>
</dbReference>
<organism evidence="4 6">
    <name type="scientific">Adineta steineri</name>
    <dbReference type="NCBI Taxonomy" id="433720"/>
    <lineage>
        <taxon>Eukaryota</taxon>
        <taxon>Metazoa</taxon>
        <taxon>Spiralia</taxon>
        <taxon>Gnathifera</taxon>
        <taxon>Rotifera</taxon>
        <taxon>Eurotatoria</taxon>
        <taxon>Bdelloidea</taxon>
        <taxon>Adinetida</taxon>
        <taxon>Adinetidae</taxon>
        <taxon>Adineta</taxon>
    </lineage>
</organism>
<evidence type="ECO:0000313" key="6">
    <source>
        <dbReference type="Proteomes" id="UP000663868"/>
    </source>
</evidence>
<dbReference type="EMBL" id="CAJOBB010001089">
    <property type="protein sequence ID" value="CAF3806738.1"/>
    <property type="molecule type" value="Genomic_DNA"/>
</dbReference>
<comment type="caution">
    <text evidence="4">The sequence shown here is derived from an EMBL/GenBank/DDBJ whole genome shotgun (WGS) entry which is preliminary data.</text>
</comment>
<evidence type="ECO:0000313" key="3">
    <source>
        <dbReference type="EMBL" id="CAF1355731.1"/>
    </source>
</evidence>
<dbReference type="AlphaFoldDB" id="A0A819BTX9"/>
<evidence type="ECO:0000313" key="2">
    <source>
        <dbReference type="EMBL" id="CAF1279416.1"/>
    </source>
</evidence>
<reference evidence="4" key="1">
    <citation type="submission" date="2021-02" db="EMBL/GenBank/DDBJ databases">
        <authorList>
            <person name="Nowell W R."/>
        </authorList>
    </citation>
    <scope>NUCLEOTIDE SEQUENCE</scope>
</reference>
<evidence type="ECO:0000313" key="4">
    <source>
        <dbReference type="EMBL" id="CAF3806738.1"/>
    </source>
</evidence>
<feature type="region of interest" description="Disordered" evidence="1">
    <location>
        <begin position="1"/>
        <end position="55"/>
    </location>
</feature>
<dbReference type="Proteomes" id="UP000663860">
    <property type="component" value="Unassembled WGS sequence"/>
</dbReference>
<gene>
    <name evidence="3" type="ORF">IZO911_LOCUS37024</name>
    <name evidence="2" type="ORF">JYZ213_LOCUS31147</name>
    <name evidence="4" type="ORF">KXQ929_LOCUS17374</name>
    <name evidence="5" type="ORF">OXD698_LOCUS22244</name>
</gene>
<dbReference type="Proteomes" id="UP000663844">
    <property type="component" value="Unassembled WGS sequence"/>
</dbReference>
<protein>
    <submittedName>
        <fullName evidence="4">Uncharacterized protein</fullName>
    </submittedName>
</protein>
<evidence type="ECO:0000256" key="1">
    <source>
        <dbReference type="SAM" id="MobiDB-lite"/>
    </source>
</evidence>
<name>A0A819BTX9_9BILA</name>
<proteinExistence type="predicted"/>
<dbReference type="EMBL" id="CAJNOE010000903">
    <property type="protein sequence ID" value="CAF1355731.1"/>
    <property type="molecule type" value="Genomic_DNA"/>
</dbReference>
<dbReference type="Proteomes" id="UP000663868">
    <property type="component" value="Unassembled WGS sequence"/>
</dbReference>
<sequence length="190" mass="22347">MIPSRFFRQQQQQQQQNHKKKPLSSSSNDDDDETDDESNDNSFYHNPYHSGGQMNYADVPQQQYINENTYPTYLAHQQISEAMNSTSIDEQIHAKLISLQQRGTHYSPYVHRQHDYAYRNQTLPISHPASLSSINKEKEENYDQENTNNIVDDEIPVYYPGTYPNQDENFDFASVVLWYRNVMQSVKKIM</sequence>
<accession>A0A819BTX9</accession>
<feature type="compositionally biased region" description="Acidic residues" evidence="1">
    <location>
        <begin position="28"/>
        <end position="39"/>
    </location>
</feature>
<dbReference type="Proteomes" id="UP000663845">
    <property type="component" value="Unassembled WGS sequence"/>
</dbReference>
<evidence type="ECO:0000313" key="5">
    <source>
        <dbReference type="EMBL" id="CAF3869082.1"/>
    </source>
</evidence>
<dbReference type="EMBL" id="CAJOAZ010001884">
    <property type="protein sequence ID" value="CAF3869082.1"/>
    <property type="molecule type" value="Genomic_DNA"/>
</dbReference>